<protein>
    <submittedName>
        <fullName evidence="1">Uncharacterized protein</fullName>
    </submittedName>
</protein>
<proteinExistence type="predicted"/>
<dbReference type="EMBL" id="CP058649">
    <property type="protein sequence ID" value="QUI23849.1"/>
    <property type="molecule type" value="Genomic_DNA"/>
</dbReference>
<accession>A0A8J8SHW4</accession>
<evidence type="ECO:0000313" key="1">
    <source>
        <dbReference type="EMBL" id="QUI23849.1"/>
    </source>
</evidence>
<keyword evidence="2" id="KW-1185">Reference proteome</keyword>
<dbReference type="AlphaFoldDB" id="A0A8J8SHW4"/>
<evidence type="ECO:0000313" key="2">
    <source>
        <dbReference type="Proteomes" id="UP000683246"/>
    </source>
</evidence>
<dbReference type="RefSeq" id="WP_212694536.1">
    <property type="nucleotide sequence ID" value="NZ_CP058649.1"/>
</dbReference>
<reference evidence="1" key="1">
    <citation type="submission" date="2020-07" db="EMBL/GenBank/DDBJ databases">
        <title>Vallitalea pronyensis genome.</title>
        <authorList>
            <person name="Postec A."/>
        </authorList>
    </citation>
    <scope>NUCLEOTIDE SEQUENCE</scope>
    <source>
        <strain evidence="1">FatNI3</strain>
    </source>
</reference>
<gene>
    <name evidence="1" type="ORF">HZI73_16790</name>
</gene>
<dbReference type="Proteomes" id="UP000683246">
    <property type="component" value="Chromosome"/>
</dbReference>
<dbReference type="KEGG" id="vpy:HZI73_16790"/>
<name>A0A8J8SHW4_9FIRM</name>
<sequence>MNKNSEMELSKEILDRLKAMRREIAITTREIEQEWVEAFHKNSYIDYSHVCMPLRKYFDEVGGFRIKEEEWNLLSKPQQAFFKDRAKWYNGFINFRGYKYYSADPCMYLSDNCPKPHEFWISIIKKIYTYNEYLDILDFDLSCKMISFHDWLASISFIEWIFNDLCSIAWTYMVLKRKRCKLSVEGLDGFDKVLDIHMDNIAQVLTNYSYFIWREKRLPKPTKAINTIKKFLNDPRIIHFCNEVESFLRKKHEKGWVRSVREGDQLWIVLSSFEKRFLQTLNNKKNTNIMLLSNAFGAIHTGSIWKSMVNESQKALIKTQRVWFSFHEDEMNRFDNILDSLETIHILPFDLIIHIDDSIFTGKTHKMLVDSIGETNASICIAPLTFDIGTVYNHPNEMLIDGMTLKQRLDMVERMARKLGGGLGVARSYWAYNKRLQYKKTITNTQYLSVVNGSDLLLRMLYERFEDEILDNEVLENSET</sequence>
<organism evidence="1 2">
    <name type="scientific">Vallitalea pronyensis</name>
    <dbReference type="NCBI Taxonomy" id="1348613"/>
    <lineage>
        <taxon>Bacteria</taxon>
        <taxon>Bacillati</taxon>
        <taxon>Bacillota</taxon>
        <taxon>Clostridia</taxon>
        <taxon>Lachnospirales</taxon>
        <taxon>Vallitaleaceae</taxon>
        <taxon>Vallitalea</taxon>
    </lineage>
</organism>